<dbReference type="GO" id="GO:0046872">
    <property type="term" value="F:metal ion binding"/>
    <property type="evidence" value="ECO:0007669"/>
    <property type="project" value="UniProtKB-KW"/>
</dbReference>
<name>A0A9J6G1H0_HAELO</name>
<dbReference type="Pfam" id="PF13359">
    <property type="entry name" value="DDE_Tnp_4"/>
    <property type="match status" value="1"/>
</dbReference>
<gene>
    <name evidence="4" type="ORF">HPB48_012334</name>
</gene>
<proteinExistence type="predicted"/>
<dbReference type="InterPro" id="IPR027806">
    <property type="entry name" value="HARBI1_dom"/>
</dbReference>
<keyword evidence="2" id="KW-0479">Metal-binding</keyword>
<dbReference type="VEuPathDB" id="VectorBase:HLOH_050586"/>
<dbReference type="EMBL" id="JABSTR010000004">
    <property type="protein sequence ID" value="KAH9369258.1"/>
    <property type="molecule type" value="Genomic_DNA"/>
</dbReference>
<keyword evidence="5" id="KW-1185">Reference proteome</keyword>
<evidence type="ECO:0000313" key="4">
    <source>
        <dbReference type="EMBL" id="KAH9369258.1"/>
    </source>
</evidence>
<comment type="cofactor">
    <cofactor evidence="1">
        <name>a divalent metal cation</name>
        <dbReference type="ChEBI" id="CHEBI:60240"/>
    </cofactor>
</comment>
<protein>
    <recommendedName>
        <fullName evidence="3">DDE Tnp4 domain-containing protein</fullName>
    </recommendedName>
</protein>
<evidence type="ECO:0000259" key="3">
    <source>
        <dbReference type="Pfam" id="PF13359"/>
    </source>
</evidence>
<dbReference type="OMA" id="IDEFFMY"/>
<feature type="domain" description="DDE Tnp4" evidence="3">
    <location>
        <begin position="58"/>
        <end position="180"/>
    </location>
</feature>
<reference evidence="4 5" key="1">
    <citation type="journal article" date="2020" name="Cell">
        <title>Large-Scale Comparative Analyses of Tick Genomes Elucidate Their Genetic Diversity and Vector Capacities.</title>
        <authorList>
            <consortium name="Tick Genome and Microbiome Consortium (TIGMIC)"/>
            <person name="Jia N."/>
            <person name="Wang J."/>
            <person name="Shi W."/>
            <person name="Du L."/>
            <person name="Sun Y."/>
            <person name="Zhan W."/>
            <person name="Jiang J.F."/>
            <person name="Wang Q."/>
            <person name="Zhang B."/>
            <person name="Ji P."/>
            <person name="Bell-Sakyi L."/>
            <person name="Cui X.M."/>
            <person name="Yuan T.T."/>
            <person name="Jiang B.G."/>
            <person name="Yang W.F."/>
            <person name="Lam T.T."/>
            <person name="Chang Q.C."/>
            <person name="Ding S.J."/>
            <person name="Wang X.J."/>
            <person name="Zhu J.G."/>
            <person name="Ruan X.D."/>
            <person name="Zhao L."/>
            <person name="Wei J.T."/>
            <person name="Ye R.Z."/>
            <person name="Que T.C."/>
            <person name="Du C.H."/>
            <person name="Zhou Y.H."/>
            <person name="Cheng J.X."/>
            <person name="Dai P.F."/>
            <person name="Guo W.B."/>
            <person name="Han X.H."/>
            <person name="Huang E.J."/>
            <person name="Li L.F."/>
            <person name="Wei W."/>
            <person name="Gao Y.C."/>
            <person name="Liu J.Z."/>
            <person name="Shao H.Z."/>
            <person name="Wang X."/>
            <person name="Wang C.C."/>
            <person name="Yang T.C."/>
            <person name="Huo Q.B."/>
            <person name="Li W."/>
            <person name="Chen H.Y."/>
            <person name="Chen S.E."/>
            <person name="Zhou L.G."/>
            <person name="Ni X.B."/>
            <person name="Tian J.H."/>
            <person name="Sheng Y."/>
            <person name="Liu T."/>
            <person name="Pan Y.S."/>
            <person name="Xia L.Y."/>
            <person name="Li J."/>
            <person name="Zhao F."/>
            <person name="Cao W.C."/>
        </authorList>
    </citation>
    <scope>NUCLEOTIDE SEQUENCE [LARGE SCALE GENOMIC DNA]</scope>
    <source>
        <strain evidence="4">HaeL-2018</strain>
    </source>
</reference>
<dbReference type="PANTHER" id="PTHR23080:SF143">
    <property type="entry name" value="SI:DKEY-56D12.4"/>
    <property type="match status" value="1"/>
</dbReference>
<evidence type="ECO:0000256" key="2">
    <source>
        <dbReference type="ARBA" id="ARBA00022723"/>
    </source>
</evidence>
<evidence type="ECO:0000313" key="5">
    <source>
        <dbReference type="Proteomes" id="UP000821853"/>
    </source>
</evidence>
<organism evidence="4 5">
    <name type="scientific">Haemaphysalis longicornis</name>
    <name type="common">Bush tick</name>
    <dbReference type="NCBI Taxonomy" id="44386"/>
    <lineage>
        <taxon>Eukaryota</taxon>
        <taxon>Metazoa</taxon>
        <taxon>Ecdysozoa</taxon>
        <taxon>Arthropoda</taxon>
        <taxon>Chelicerata</taxon>
        <taxon>Arachnida</taxon>
        <taxon>Acari</taxon>
        <taxon>Parasitiformes</taxon>
        <taxon>Ixodida</taxon>
        <taxon>Ixodoidea</taxon>
        <taxon>Ixodidae</taxon>
        <taxon>Haemaphysalinae</taxon>
        <taxon>Haemaphysalis</taxon>
    </lineage>
</organism>
<dbReference type="PANTHER" id="PTHR23080">
    <property type="entry name" value="THAP DOMAIN PROTEIN"/>
    <property type="match status" value="1"/>
</dbReference>
<sequence length="180" mass="19967">MHLAHIFDISTSTESRIFSTCINLVYIKLAEKPWWPPRDVVDSTMPEAEKYSSTLAIIDATEVRCSVPSSLVLQSGTYSNYKSTNTFRGLIAISPNGLVSFVSDLYMGSTPDSELVIKSGFLEREFTGGDTVMADKGFKIKDLQEKKCVGLNLPPFLNKEQFTGADVREMADIASLRIRV</sequence>
<accession>A0A9J6G1H0</accession>
<evidence type="ECO:0000256" key="1">
    <source>
        <dbReference type="ARBA" id="ARBA00001968"/>
    </source>
</evidence>
<dbReference type="Proteomes" id="UP000821853">
    <property type="component" value="Chromosome 2"/>
</dbReference>
<dbReference type="OrthoDB" id="7331812at2759"/>
<comment type="caution">
    <text evidence="4">The sequence shown here is derived from an EMBL/GenBank/DDBJ whole genome shotgun (WGS) entry which is preliminary data.</text>
</comment>
<dbReference type="AlphaFoldDB" id="A0A9J6G1H0"/>